<dbReference type="InterPro" id="IPR028994">
    <property type="entry name" value="Integrin_alpha_N"/>
</dbReference>
<feature type="region of interest" description="Disordered" evidence="2">
    <location>
        <begin position="2147"/>
        <end position="2173"/>
    </location>
</feature>
<dbReference type="Pfam" id="PF07676">
    <property type="entry name" value="PD40"/>
    <property type="match status" value="4"/>
</dbReference>
<dbReference type="NCBIfam" id="TIGR03804">
    <property type="entry name" value="para_beta_helix"/>
    <property type="match status" value="1"/>
</dbReference>
<dbReference type="SUPFAM" id="SSF82171">
    <property type="entry name" value="DPP6 N-terminal domain-like"/>
    <property type="match status" value="1"/>
</dbReference>
<dbReference type="InterPro" id="IPR011659">
    <property type="entry name" value="WD40"/>
</dbReference>
<dbReference type="Proteomes" id="UP001182908">
    <property type="component" value="Chromosome"/>
</dbReference>
<dbReference type="KEGG" id="mseb:RE474_12600"/>
<reference evidence="5 6" key="1">
    <citation type="submission" date="2023-08" db="EMBL/GenBank/DDBJ databases">
        <title>Methanolobus mangrovi sp. nov. and Methanolobus sediminis sp. nov, two novel methylotrophic methanogens isolated from mangrove sediments in China.</title>
        <authorList>
            <person name="Zhou J."/>
        </authorList>
    </citation>
    <scope>NUCLEOTIDE SEQUENCE [LARGE SCALE GENOMIC DNA]</scope>
    <source>
        <strain evidence="5 6">FTZ6</strain>
    </source>
</reference>
<evidence type="ECO:0000259" key="4">
    <source>
        <dbReference type="Pfam" id="PF05048"/>
    </source>
</evidence>
<accession>A0AA51UMU5</accession>
<dbReference type="InterPro" id="IPR011042">
    <property type="entry name" value="6-blade_b-propeller_TolB-like"/>
</dbReference>
<dbReference type="InterPro" id="IPR022441">
    <property type="entry name" value="Para_beta_helix_rpt-2"/>
</dbReference>
<evidence type="ECO:0000256" key="1">
    <source>
        <dbReference type="ARBA" id="ARBA00009820"/>
    </source>
</evidence>
<dbReference type="SUPFAM" id="SSF69318">
    <property type="entry name" value="Integrin alpha N-terminal domain"/>
    <property type="match status" value="1"/>
</dbReference>
<dbReference type="EMBL" id="CP133592">
    <property type="protein sequence ID" value="WMW24905.1"/>
    <property type="molecule type" value="Genomic_DNA"/>
</dbReference>
<dbReference type="NCBIfam" id="TIGR04213">
    <property type="entry name" value="PGF_pre_PGF"/>
    <property type="match status" value="1"/>
</dbReference>
<dbReference type="PANTHER" id="PTHR36842:SF1">
    <property type="entry name" value="PROTEIN TOLB"/>
    <property type="match status" value="1"/>
</dbReference>
<comment type="similarity">
    <text evidence="1">Belongs to the TolB family.</text>
</comment>
<dbReference type="InterPro" id="IPR011050">
    <property type="entry name" value="Pectin_lyase_fold/virulence"/>
</dbReference>
<keyword evidence="6" id="KW-1185">Reference proteome</keyword>
<feature type="transmembrane region" description="Helical" evidence="3">
    <location>
        <begin position="2362"/>
        <end position="2385"/>
    </location>
</feature>
<organism evidence="5 6">
    <name type="scientific">Methanolobus sediminis</name>
    <dbReference type="NCBI Taxonomy" id="3072978"/>
    <lineage>
        <taxon>Archaea</taxon>
        <taxon>Methanobacteriati</taxon>
        <taxon>Methanobacteriota</taxon>
        <taxon>Stenosarchaea group</taxon>
        <taxon>Methanomicrobia</taxon>
        <taxon>Methanosarcinales</taxon>
        <taxon>Methanosarcinaceae</taxon>
        <taxon>Methanolobus</taxon>
    </lineage>
</organism>
<proteinExistence type="inferred from homology"/>
<feature type="compositionally biased region" description="Gly residues" evidence="2">
    <location>
        <begin position="2160"/>
        <end position="2172"/>
    </location>
</feature>
<dbReference type="SUPFAM" id="SSF51126">
    <property type="entry name" value="Pectin lyase-like"/>
    <property type="match status" value="1"/>
</dbReference>
<dbReference type="Gene3D" id="2.60.120.380">
    <property type="match status" value="1"/>
</dbReference>
<sequence>MASESTVGKITRGIWYNETEMGMDEIFANYPYPNTYYFYVNEVNDFDITIHTPWYIPENSEWDTRWKWYENAIKVQVYSPEGDSVLDTSVTLFEQEDWVRSISTNGKYGEWKIVISKPETIVTPPGTMVYLAFYNLQIENADYLSAEPENHGFAANPNGDVIPQIATWWTNIIVPEGTDEFNFDFYIDPNNEGINGYIKIYDPDGNEVWSAPQHTDIHGHVSVHGSFNPTIQTNGKSGLWKFEAYETVEWGGVYPCLINNVYADGDTSNKLRLTWSDRIEPISVIQVDDGVIVTTDRVKYYLANGGFARELWVDHDGDGIYDEDIGFEDTTLEYSYFGFGSWYAITNENPDGSAGTNAVYQGSVSGGEYSYHIVEQTDEKVVIDFDSLFEGLNATTRWEIYPDGDAKVIPWTETSLEDTYCLAFTWWISPELDDIVGMYLNPGVELTSTVTFSGITEIANPAYLSYVQRTYADFSDINYTHPYQFYKDTADEYSLLVIEPRVNDEDEWEWTECTEANDGIFGGRLIGRSPLTNAAGLLDWVWYGDKIPESGGYSDSDDYPTVQSINQDNKFAFYVHWMWGDTTETQRYEAAGEIAEELAQDKVVQDITFLTDAAEQEGCPIWTADGSRILFTFAGSSWDNCYSYAINADGTGKENTGIGEGKLVGFSDLSPDGTELLVTKNINQYDVYKVNIIDGSQTPLLNEGSVNECWGSWSPDGTRIAYSRGSWGGEDSQLWVMNVDGSSNNRVGTSYGIGSIDWTPEGNIIYTAANSKEKRDMWMIDPDTEEITQLTDTAWNEWYLRVSTDGKYIVYSSDEAGTYDLWLRNMDGSYKVRLTYDIDLHDASPYWSPDSTKIAFEGNNPTNGVGDIGVITLNLNSAQTNREKILSQLNTLKETSKTKVEYDVDRLASIQADIGTEIYDKEENVLLIEALKFTQDLMNPDLLDSKKIKSAAFEYFVKTSFSTLVEGTFEYLDDEVKNELIATQTQVDIGSRKLECRDNEYGASLEIQDFTMYRDGKNNILVLTKPTYVSKILDSDSGIQSEIIPSNLYLYSYNLSTGEFQTSPIWNNVFDNVEYSDSLEIKTGDINNDGKEDLVIYDDGYIFVYAGLDSSIPPYMLFSTQYSKKLENLGIIEDVVVGDLDSDGLNELVIVRNDNSNHPEIQTVITMYSFDYNGMEINDMKDFPLELYLEPCLAIGDVDNIKENGNELLITYNDYVHLYRYENEKVTKIMESSYLGAITIGLIEEIRISDIDGKNGGLGNDNELIISINPTFSELPLIEDEHIKYYRFDSSLNDFVKLDSLEKLEGKFIGLEVFDSTNTGYNNVVIGSGNIIDSYHYAEDLSKLHSYLYESYKDAHLNKELGPQYSTIPDEMELELEKFEEEFSDEELQDYPTQEVLDYLVELDSDIKESMDNEQTILRVNPQEGTADTKILGTLNAVEQYVNYLTQENEDEKKSIRVVGYVGALGSAAKVFFVPESFPVECLLYDAAMSITDYSVKTVDLSYHEELQHQNLIAITTLYEENQALQSIYKNTLDFCLDPEFNSITITKLYMPPASLVSNSDGMFYSGEGSVFLKNEGSKTTKVNVFVSVSRAFINPESVENLQDFDFDASSIISVSSAGEYKEIVPSSEPVEVKFQYQYPAKENWETDSIYLATVQVTSMYYKTIEYKCIYEEDGTIIKEILTYDGKLIEGESVEIQLLREFDTNPIAPSSSSVLSSNEVTAESQYDNDVMNILLTHLEGDFDLHLYDSENRHVGFNYTTGSIDLEISDAIYSGPNTVPEQITFESPDGLNYTIKVVAIETNGNDSYSVMVFESEKSASVLNILPKNITIDGISGKNANSSIIISEFGGFYDAEGINATFSDLIDDYGNKISRSNIYLDISNNTILAGSEVQANILIEVPNNVVSGSTYRGSASIYTDDGSMDNLTIYLRVLSSEVTNPKIIVVDTDYQDSPVKSEWDSISEAINDAEDGDILVVHSGVYSGNVSIDKLVKIVGEDKNTTIIDGFEDFAGFKVYSNQVNITGFTFTNCTQGIIVDSVSTCYILDNSFVSNNVGLELRDSSNNSVIHNNFVNNTIQVTDFGNNIWDMGYPIGGNYWNDYLGVDTFSDVSQNVLGSDGIGDTPYNITDDSTDAYPFMNENGWDIIVDADEGTQNTGSTTPSSGGGGGGGGGGTTGETYENIAFKDVLSVFVSADSVSSYDFDDEGNAIEYIRFKALRNWGKISSTIEMLHGTSALVDEDAPDTVYRNVNLWVGKSGFSENIEEAVVGFKIEKDWIEQNGIDVDTIRLCRHADGQWNELDTQKISEDDKYLHFEASTPGFSPFAIVGHAVEDSVVENEVLMSTESINKEYSTVGQTDETEPKTTFSSLMVIGSLSILLIGGVVGYTMYRKRS</sequence>
<protein>
    <submittedName>
        <fullName evidence="5">PGF-pre-PGF domain-containing protein</fullName>
    </submittedName>
</protein>
<keyword evidence="3" id="KW-1133">Transmembrane helix</keyword>
<dbReference type="Gene3D" id="2.160.20.10">
    <property type="entry name" value="Single-stranded right-handed beta-helix, Pectin lyase-like"/>
    <property type="match status" value="1"/>
</dbReference>
<dbReference type="PANTHER" id="PTHR36842">
    <property type="entry name" value="PROTEIN TOLB HOMOLOG"/>
    <property type="match status" value="1"/>
</dbReference>
<evidence type="ECO:0000256" key="3">
    <source>
        <dbReference type="SAM" id="Phobius"/>
    </source>
</evidence>
<dbReference type="InterPro" id="IPR026453">
    <property type="entry name" value="PGF_pre_PGF"/>
</dbReference>
<keyword evidence="3" id="KW-0472">Membrane</keyword>
<dbReference type="GeneID" id="84233571"/>
<evidence type="ECO:0000313" key="6">
    <source>
        <dbReference type="Proteomes" id="UP001182908"/>
    </source>
</evidence>
<name>A0AA51UMU5_9EURY</name>
<dbReference type="InterPro" id="IPR012334">
    <property type="entry name" value="Pectin_lyas_fold"/>
</dbReference>
<feature type="domain" description="Periplasmic copper-binding protein NosD beta helix" evidence="4">
    <location>
        <begin position="2014"/>
        <end position="2100"/>
    </location>
</feature>
<dbReference type="Gene3D" id="2.120.10.30">
    <property type="entry name" value="TolB, C-terminal domain"/>
    <property type="match status" value="1"/>
</dbReference>
<evidence type="ECO:0000256" key="2">
    <source>
        <dbReference type="SAM" id="MobiDB-lite"/>
    </source>
</evidence>
<gene>
    <name evidence="5" type="ORF">RE474_12600</name>
</gene>
<dbReference type="Pfam" id="PF05048">
    <property type="entry name" value="NosD"/>
    <property type="match status" value="1"/>
</dbReference>
<dbReference type="RefSeq" id="WP_309310712.1">
    <property type="nucleotide sequence ID" value="NZ_CP133592.1"/>
</dbReference>
<evidence type="ECO:0000313" key="5">
    <source>
        <dbReference type="EMBL" id="WMW24905.1"/>
    </source>
</evidence>
<dbReference type="InterPro" id="IPR007742">
    <property type="entry name" value="NosD_dom"/>
</dbReference>
<feature type="compositionally biased region" description="Low complexity" evidence="2">
    <location>
        <begin position="2149"/>
        <end position="2159"/>
    </location>
</feature>
<keyword evidence="3" id="KW-0812">Transmembrane</keyword>